<dbReference type="InterPro" id="IPR050250">
    <property type="entry name" value="Macrolide_Exporter_MacB"/>
</dbReference>
<dbReference type="Pfam" id="PF02687">
    <property type="entry name" value="FtsX"/>
    <property type="match status" value="1"/>
</dbReference>
<dbReference type="EMBL" id="BARV01005971">
    <property type="protein sequence ID" value="GAI06002.1"/>
    <property type="molecule type" value="Genomic_DNA"/>
</dbReference>
<keyword evidence="4 6" id="KW-1133">Transmembrane helix</keyword>
<gene>
    <name evidence="8" type="ORF">S06H3_12174</name>
</gene>
<feature type="non-terminal residue" evidence="8">
    <location>
        <position position="1"/>
    </location>
</feature>
<feature type="transmembrane region" description="Helical" evidence="6">
    <location>
        <begin position="63"/>
        <end position="90"/>
    </location>
</feature>
<dbReference type="GO" id="GO:0022857">
    <property type="term" value="F:transmembrane transporter activity"/>
    <property type="evidence" value="ECO:0007669"/>
    <property type="project" value="TreeGrafter"/>
</dbReference>
<evidence type="ECO:0000256" key="6">
    <source>
        <dbReference type="SAM" id="Phobius"/>
    </source>
</evidence>
<name>X1KG53_9ZZZZ</name>
<evidence type="ECO:0000256" key="5">
    <source>
        <dbReference type="ARBA" id="ARBA00023136"/>
    </source>
</evidence>
<feature type="transmembrane region" description="Helical" evidence="6">
    <location>
        <begin position="33"/>
        <end position="51"/>
    </location>
</feature>
<dbReference type="GO" id="GO:0005886">
    <property type="term" value="C:plasma membrane"/>
    <property type="evidence" value="ECO:0007669"/>
    <property type="project" value="UniProtKB-SubCell"/>
</dbReference>
<dbReference type="AlphaFoldDB" id="X1KG53"/>
<evidence type="ECO:0000256" key="2">
    <source>
        <dbReference type="ARBA" id="ARBA00022475"/>
    </source>
</evidence>
<keyword evidence="5 6" id="KW-0472">Membrane</keyword>
<evidence type="ECO:0000256" key="1">
    <source>
        <dbReference type="ARBA" id="ARBA00004651"/>
    </source>
</evidence>
<dbReference type="InterPro" id="IPR003838">
    <property type="entry name" value="ABC3_permease_C"/>
</dbReference>
<dbReference type="PANTHER" id="PTHR30572:SF18">
    <property type="entry name" value="ABC-TYPE MACROLIDE FAMILY EXPORT SYSTEM PERMEASE COMPONENT 2"/>
    <property type="match status" value="1"/>
</dbReference>
<comment type="caution">
    <text evidence="8">The sequence shown here is derived from an EMBL/GenBank/DDBJ whole genome shotgun (WGS) entry which is preliminary data.</text>
</comment>
<proteinExistence type="predicted"/>
<evidence type="ECO:0000259" key="7">
    <source>
        <dbReference type="Pfam" id="PF02687"/>
    </source>
</evidence>
<dbReference type="PANTHER" id="PTHR30572">
    <property type="entry name" value="MEMBRANE COMPONENT OF TRANSPORTER-RELATED"/>
    <property type="match status" value="1"/>
</dbReference>
<evidence type="ECO:0000256" key="3">
    <source>
        <dbReference type="ARBA" id="ARBA00022692"/>
    </source>
</evidence>
<protein>
    <recommendedName>
        <fullName evidence="7">ABC3 transporter permease C-terminal domain-containing protein</fullName>
    </recommendedName>
</protein>
<feature type="domain" description="ABC3 transporter permease C-terminal" evidence="7">
    <location>
        <begin position="3"/>
        <end position="97"/>
    </location>
</feature>
<evidence type="ECO:0000313" key="8">
    <source>
        <dbReference type="EMBL" id="GAI06002.1"/>
    </source>
</evidence>
<evidence type="ECO:0000256" key="4">
    <source>
        <dbReference type="ARBA" id="ARBA00022989"/>
    </source>
</evidence>
<sequence length="104" mass="11663">ASFLTEQRTKEIGIRKVLGASESGIAVLLSKQFIKWVLIANIFAWPAAYFVMNKWLQSFAYRINIGVWMFVVSAVFAVGIALITVSYQAFKAARANPVDSLRFE</sequence>
<reference evidence="8" key="1">
    <citation type="journal article" date="2014" name="Front. Microbiol.">
        <title>High frequency of phylogenetically diverse reductive dehalogenase-homologous genes in deep subseafloor sedimentary metagenomes.</title>
        <authorList>
            <person name="Kawai M."/>
            <person name="Futagami T."/>
            <person name="Toyoda A."/>
            <person name="Takaki Y."/>
            <person name="Nishi S."/>
            <person name="Hori S."/>
            <person name="Arai W."/>
            <person name="Tsubouchi T."/>
            <person name="Morono Y."/>
            <person name="Uchiyama I."/>
            <person name="Ito T."/>
            <person name="Fujiyama A."/>
            <person name="Inagaki F."/>
            <person name="Takami H."/>
        </authorList>
    </citation>
    <scope>NUCLEOTIDE SEQUENCE</scope>
    <source>
        <strain evidence="8">Expedition CK06-06</strain>
    </source>
</reference>
<keyword evidence="3 6" id="KW-0812">Transmembrane</keyword>
<organism evidence="8">
    <name type="scientific">marine sediment metagenome</name>
    <dbReference type="NCBI Taxonomy" id="412755"/>
    <lineage>
        <taxon>unclassified sequences</taxon>
        <taxon>metagenomes</taxon>
        <taxon>ecological metagenomes</taxon>
    </lineage>
</organism>
<accession>X1KG53</accession>
<keyword evidence="2" id="KW-1003">Cell membrane</keyword>
<comment type="subcellular location">
    <subcellularLocation>
        <location evidence="1">Cell membrane</location>
        <topology evidence="1">Multi-pass membrane protein</topology>
    </subcellularLocation>
</comment>